<dbReference type="SUPFAM" id="SSF52091">
    <property type="entry name" value="SpoIIaa-like"/>
    <property type="match status" value="1"/>
</dbReference>
<dbReference type="Proteomes" id="UP000051276">
    <property type="component" value="Unassembled WGS sequence"/>
</dbReference>
<dbReference type="RefSeq" id="WP_057957247.1">
    <property type="nucleotide sequence ID" value="NZ_KQ557025.1"/>
</dbReference>
<dbReference type="Proteomes" id="UP000051634">
    <property type="component" value="Unassembled WGS sequence"/>
</dbReference>
<organism evidence="3 6">
    <name type="scientific">endosymbiont of Ridgeia piscesae</name>
    <dbReference type="NCBI Taxonomy" id="54398"/>
    <lineage>
        <taxon>Bacteria</taxon>
        <taxon>Pseudomonadati</taxon>
        <taxon>Pseudomonadota</taxon>
        <taxon>Gammaproteobacteria</taxon>
        <taxon>sulfur-oxidizing symbionts</taxon>
    </lineage>
</organism>
<keyword evidence="6" id="KW-1185">Reference proteome</keyword>
<sequence>MSTSKKGPQASVMSHDPLANFDELDAKDVPVDVAGGAVADSVPEIGTGTEQQVASVDSDAQKVDCDENEASLNEAHETTDDDLTVAAPNQEDDEMGGINLGDSLTIQEVSNLHDTVKSALSTGGTLTFHGGSVERIDGAGIQLLCAIFKEANSQHMKISWGSASEVLVNAVKLVGVAQAIELAGESE</sequence>
<dbReference type="Pfam" id="PF13466">
    <property type="entry name" value="STAS_2"/>
    <property type="match status" value="1"/>
</dbReference>
<dbReference type="STRING" id="54398.Ga0074115_1454"/>
<feature type="domain" description="MlaB-like STAS" evidence="2">
    <location>
        <begin position="98"/>
        <end position="176"/>
    </location>
</feature>
<dbReference type="EMBL" id="LDXT01000052">
    <property type="protein sequence ID" value="KRT56414.1"/>
    <property type="molecule type" value="Genomic_DNA"/>
</dbReference>
<proteinExistence type="predicted"/>
<dbReference type="AlphaFoldDB" id="A0A0T5Z1N3"/>
<reference evidence="5 6" key="1">
    <citation type="submission" date="2015-11" db="EMBL/GenBank/DDBJ databases">
        <title>The genome of Candidatus Endoriftia persephone in Ridgeia piscesae and population structure of the North Eastern Pacific vestimentiferan symbionts.</title>
        <authorList>
            <person name="Perez M."/>
            <person name="Juniper K.S."/>
        </authorList>
    </citation>
    <scope>NUCLEOTIDE SEQUENCE [LARGE SCALE GENOMIC DNA]</scope>
    <source>
        <strain evidence="4">Ind10</strain>
        <strain evidence="3">Ind11</strain>
    </source>
</reference>
<dbReference type="EMBL" id="LMXI01000109">
    <property type="protein sequence ID" value="KRT59639.1"/>
    <property type="molecule type" value="Genomic_DNA"/>
</dbReference>
<gene>
    <name evidence="3" type="ORF">Ga0074115_1454</name>
    <name evidence="4" type="ORF">Ga0076813_15852</name>
</gene>
<dbReference type="Gene3D" id="3.30.750.24">
    <property type="entry name" value="STAS domain"/>
    <property type="match status" value="1"/>
</dbReference>
<evidence type="ECO:0000259" key="2">
    <source>
        <dbReference type="Pfam" id="PF13466"/>
    </source>
</evidence>
<feature type="region of interest" description="Disordered" evidence="1">
    <location>
        <begin position="1"/>
        <end position="23"/>
    </location>
</feature>
<dbReference type="PANTHER" id="PTHR35849:SF2">
    <property type="entry name" value="BLR2341 PROTEIN"/>
    <property type="match status" value="1"/>
</dbReference>
<dbReference type="PANTHER" id="PTHR35849">
    <property type="entry name" value="BLR2341 PROTEIN"/>
    <property type="match status" value="1"/>
</dbReference>
<dbReference type="InterPro" id="IPR036513">
    <property type="entry name" value="STAS_dom_sf"/>
</dbReference>
<dbReference type="InterPro" id="IPR052746">
    <property type="entry name" value="MlaB_ABC_Transporter"/>
</dbReference>
<name>A0A0T5Z1N3_9GAMM</name>
<protein>
    <submittedName>
        <fullName evidence="3 4">STAS domain</fullName>
    </submittedName>
</protein>
<feature type="region of interest" description="Disordered" evidence="1">
    <location>
        <begin position="40"/>
        <end position="61"/>
    </location>
</feature>
<dbReference type="OrthoDB" id="7068790at2"/>
<evidence type="ECO:0000313" key="6">
    <source>
        <dbReference type="Proteomes" id="UP000051634"/>
    </source>
</evidence>
<evidence type="ECO:0000313" key="5">
    <source>
        <dbReference type="Proteomes" id="UP000051276"/>
    </source>
</evidence>
<comment type="caution">
    <text evidence="3">The sequence shown here is derived from an EMBL/GenBank/DDBJ whole genome shotgun (WGS) entry which is preliminary data.</text>
</comment>
<dbReference type="InterPro" id="IPR058548">
    <property type="entry name" value="MlaB-like_STAS"/>
</dbReference>
<accession>A0A0T5Z1N3</accession>
<evidence type="ECO:0000313" key="4">
    <source>
        <dbReference type="EMBL" id="KRT59639.1"/>
    </source>
</evidence>
<evidence type="ECO:0000313" key="3">
    <source>
        <dbReference type="EMBL" id="KRT56414.1"/>
    </source>
</evidence>
<evidence type="ECO:0000256" key="1">
    <source>
        <dbReference type="SAM" id="MobiDB-lite"/>
    </source>
</evidence>